<evidence type="ECO:0000259" key="6">
    <source>
        <dbReference type="Pfam" id="PF04357"/>
    </source>
</evidence>
<evidence type="ECO:0000313" key="7">
    <source>
        <dbReference type="EMBL" id="BAY14304.1"/>
    </source>
</evidence>
<evidence type="ECO:0000256" key="5">
    <source>
        <dbReference type="SAM" id="Phobius"/>
    </source>
</evidence>
<evidence type="ECO:0000256" key="3">
    <source>
        <dbReference type="ARBA" id="ARBA00022989"/>
    </source>
</evidence>
<dbReference type="OrthoDB" id="536281at2"/>
<reference evidence="7 8" key="1">
    <citation type="submission" date="2017-06" db="EMBL/GenBank/DDBJ databases">
        <title>Genome sequencing of cyanobaciteial culture collection at National Institute for Environmental Studies (NIES).</title>
        <authorList>
            <person name="Hirose Y."/>
            <person name="Shimura Y."/>
            <person name="Fujisawa T."/>
            <person name="Nakamura Y."/>
            <person name="Kawachi M."/>
        </authorList>
    </citation>
    <scope>NUCLEOTIDE SEQUENCE [LARGE SCALE GENOMIC DNA]</scope>
    <source>
        <strain evidence="7 8">NIES-21</strain>
    </source>
</reference>
<keyword evidence="8" id="KW-1185">Reference proteome</keyword>
<comment type="subcellular location">
    <subcellularLocation>
        <location evidence="1">Membrane</location>
        <topology evidence="1">Single-pass membrane protein</topology>
    </subcellularLocation>
</comment>
<gene>
    <name evidence="7" type="ORF">NIES21_00610</name>
</gene>
<dbReference type="InterPro" id="IPR007452">
    <property type="entry name" value="TamB_C"/>
</dbReference>
<evidence type="ECO:0000256" key="4">
    <source>
        <dbReference type="ARBA" id="ARBA00023136"/>
    </source>
</evidence>
<feature type="domain" description="Translocation and assembly module TamB C-terminal" evidence="6">
    <location>
        <begin position="1425"/>
        <end position="1850"/>
    </location>
</feature>
<dbReference type="PANTHER" id="PTHR34457">
    <property type="entry name" value="EMBRYO DEFECTIVE 2410"/>
    <property type="match status" value="1"/>
</dbReference>
<dbReference type="PANTHER" id="PTHR34457:SF3">
    <property type="entry name" value="PROTEIN TIC236, CHLOROPLASTIC"/>
    <property type="match status" value="1"/>
</dbReference>
<feature type="transmembrane region" description="Helical" evidence="5">
    <location>
        <begin position="27"/>
        <end position="46"/>
    </location>
</feature>
<evidence type="ECO:0000313" key="8">
    <source>
        <dbReference type="Proteomes" id="UP000218287"/>
    </source>
</evidence>
<dbReference type="GO" id="GO:0009306">
    <property type="term" value="P:protein secretion"/>
    <property type="evidence" value="ECO:0007669"/>
    <property type="project" value="InterPro"/>
</dbReference>
<keyword evidence="4 5" id="KW-0472">Membrane</keyword>
<dbReference type="GO" id="GO:0005886">
    <property type="term" value="C:plasma membrane"/>
    <property type="evidence" value="ECO:0007669"/>
    <property type="project" value="InterPro"/>
</dbReference>
<protein>
    <recommendedName>
        <fullName evidence="6">Translocation and assembly module TamB C-terminal domain-containing protein</fullName>
    </recommendedName>
</protein>
<name>A0A1Z4G9V9_9CYAN</name>
<keyword evidence="3 5" id="KW-1133">Transmembrane helix</keyword>
<sequence>MTRSPNSGNDQEPTNRRLLHLLLLRRTSLVVGIILLAGTASGIWWARNYVYNELAPLVETNLEQLLGRPITLGHVEAFSLSSLRFSYLSIPATPTDSDQLTAKAVDVRFSLLPVIFSRTLPLNVTVVQPRVFIQQDQDGRWVTAAVKSQEGQGFIQTQLQTLEIVDGNVELLPATAATKPKGSVVINQFGGVARFSPDNTQIAFEINGQLTRGGAVKITGDTQPKTQQTNLQVVAQDLQASDVSRLIQLPIVLQAGRVSADLGVQIPADVSDIAITGTAIPRQVTAQIQNIPQKFVNANGRLVFQGQAIALDNLTTNLGKVPILANGTVNTKTGFNLSAQVKPVNAKNLLDTFNVKSPVIATGEIQANVKVQGSLQQPVLSGTVSNTKPIQVDRVLFKAVNTDFRLSASQKVSQIAVSNLKLVPAAGGIITGGGQAILGGQVKFNVQAEGVSGDILARSYGITPPINVGNVSANTQITGLLGKQPLTLNISSLQVQPPAGGQIVGRGQVQLAPQGRVLLNVLAQNLPGDAIAKTNNSSSTIKVGNVSVNTRISGALGNLRAVAQVQAPNATYPTIGAAVITQQGQNILLPTAVFNVAGNTIRARGQVVQNRWQAFVNTEQVQLSRFKQIPEQFQGVVNSASVNLSGSTKSFQPETIRATAQANLSVAGGRVNIRDANLNNGRWQALATASQIPLSRFPQVPKQFQGVVNSASVNLSGSTKSLQLEAIRATAQANLSVAGGRVNIRDANLNNGRWQAVANASQIQLSRFSPQLRGRLNGNVQLAGNTKSFALADIRAAGQLRANQGVAQLAQPLTAQFRWNGKQIIVPGATTPGISANGAIAVQLPETGTPKIAGFNFNVLAQNFNLNNTGVQVPGDIALSGFLDFNGQVTGTLETPQATGNIRLRNFNVSNLAFDPVLAGSVNFQGGQGGSLRLAGVQDRIALNLDGNYRPTSFLLKRGQAISTGRTEGDNLIINAQQFPIALVGGFIPDNRLKPLGGQLSGNLVVNLNNYALAGDVAISQPRVARVSAAEFRGSFNYANGAANLTNGLLRLGESSIALSGSVQTGNNPQFQVQANLVQTKIQEILQAFNIYDFQDLSTGTEPPTLAGAEALNTTSLSLPNADLQTQLEYFSKIATVVTQQQQQEEKQTPPLPSLAELTGALNGTITASGSLKSGLNAGFNLQGANWQWGQYAINQVIAQGNFADGIVTLSPLSIGINQGLVAFTGQLGFDQLSGQLNVASLPLSLFQPFIAKYPIDVTGQVNAVANLQGSLQDPRVNGEVSLANATLNNQPVQTGQVKFAYNNARVNFDSALLLTGTQPITITGSVPAPLPFVAGQPESNQISVTANVSNEGLTLLNLLTNNQVAWVDGQGQVAVNVGGTLNQPIINGTATFNNATISAQALSAPLTNVTGTAQFNGNTVNVEGIQGKYNQGLVTASGILPIFTPQSTASNPLTVLIEKQLDFQVPGLYEGGVSGNAVIRGTALKPQIGGEIELSNGQVIIGNSTTANSKPATTDSNNINISAVTTTAANPNTTTTTEPTNAVNNTAVTRPNLPVEFADLRLTLGDDVRVTSQSLLSFVPGALSQPILSFNAKGDLTINGTLAKPLPEGVIRLTGGRVSLFSTEFTLERGYEQTATFTPSQGLDPTLDVRLLAIVPETSATSNRILESPLSGEISDVSTTNFGTLRTVRVQARATGRASELNQNLELTSQPRRSQGEIVALLGGSILNNFAQTGDITQGLTNFAGTTILGSLQGTITAIGQAVGFSEFRIFPTPITDQTSRRSSVLDLSAEGVFNINRDFSVSLSRPLFSSDASFRYNVLYRLNDEILVRGATDLGSENLLLFEYETRF</sequence>
<evidence type="ECO:0000256" key="2">
    <source>
        <dbReference type="ARBA" id="ARBA00022692"/>
    </source>
</evidence>
<organism evidence="7 8">
    <name type="scientific">Anabaenopsis circularis NIES-21</name>
    <dbReference type="NCBI Taxonomy" id="1085406"/>
    <lineage>
        <taxon>Bacteria</taxon>
        <taxon>Bacillati</taxon>
        <taxon>Cyanobacteriota</taxon>
        <taxon>Cyanophyceae</taxon>
        <taxon>Nostocales</taxon>
        <taxon>Nodulariaceae</taxon>
        <taxon>Anabaenopsis</taxon>
    </lineage>
</organism>
<dbReference type="Proteomes" id="UP000218287">
    <property type="component" value="Chromosome"/>
</dbReference>
<evidence type="ECO:0000256" key="1">
    <source>
        <dbReference type="ARBA" id="ARBA00004167"/>
    </source>
</evidence>
<dbReference type="InterPro" id="IPR053022">
    <property type="entry name" value="Chloroplast_translocon_comp"/>
</dbReference>
<accession>A0A1Z4G9V9</accession>
<keyword evidence="2 5" id="KW-0812">Transmembrane</keyword>
<dbReference type="Pfam" id="PF04357">
    <property type="entry name" value="TamB"/>
    <property type="match status" value="1"/>
</dbReference>
<dbReference type="EMBL" id="AP018174">
    <property type="protein sequence ID" value="BAY14304.1"/>
    <property type="molecule type" value="Genomic_DNA"/>
</dbReference>
<proteinExistence type="predicted"/>